<dbReference type="InterPro" id="IPR036236">
    <property type="entry name" value="Znf_C2H2_sf"/>
</dbReference>
<dbReference type="FunFam" id="3.30.160.60:FF:000279">
    <property type="entry name" value="gastrula zinc finger protein XlCGF58.1-like isoform X1"/>
    <property type="match status" value="8"/>
</dbReference>
<evidence type="ECO:0000256" key="11">
    <source>
        <dbReference type="SAM" id="MobiDB-lite"/>
    </source>
</evidence>
<keyword evidence="4 10" id="KW-0863">Zinc-finger</keyword>
<reference evidence="13" key="3">
    <citation type="submission" date="2025-08" db="UniProtKB">
        <authorList>
            <consortium name="Ensembl"/>
        </authorList>
    </citation>
    <scope>IDENTIFICATION</scope>
    <source>
        <strain evidence="13">JP 163 A</strain>
    </source>
</reference>
<dbReference type="GO" id="GO:0000978">
    <property type="term" value="F:RNA polymerase II cis-regulatory region sequence-specific DNA binding"/>
    <property type="evidence" value="ECO:0007669"/>
    <property type="project" value="TreeGrafter"/>
</dbReference>
<evidence type="ECO:0000256" key="9">
    <source>
        <dbReference type="ARBA" id="ARBA00023242"/>
    </source>
</evidence>
<evidence type="ECO:0000313" key="14">
    <source>
        <dbReference type="Proteomes" id="UP000002852"/>
    </source>
</evidence>
<dbReference type="GO" id="GO:0001817">
    <property type="term" value="P:regulation of cytokine production"/>
    <property type="evidence" value="ECO:0007669"/>
    <property type="project" value="TreeGrafter"/>
</dbReference>
<dbReference type="GO" id="GO:0001227">
    <property type="term" value="F:DNA-binding transcription repressor activity, RNA polymerase II-specific"/>
    <property type="evidence" value="ECO:0007669"/>
    <property type="project" value="TreeGrafter"/>
</dbReference>
<keyword evidence="5" id="KW-0862">Zinc</keyword>
<dbReference type="InterPro" id="IPR013087">
    <property type="entry name" value="Znf_C2H2_type"/>
</dbReference>
<comment type="subcellular location">
    <subcellularLocation>
        <location evidence="1">Nucleus</location>
    </subcellularLocation>
</comment>
<dbReference type="Proteomes" id="UP000002852">
    <property type="component" value="Unassembled WGS sequence"/>
</dbReference>
<feature type="compositionally biased region" description="Basic and acidic residues" evidence="11">
    <location>
        <begin position="87"/>
        <end position="103"/>
    </location>
</feature>
<dbReference type="GO" id="GO:0005654">
    <property type="term" value="C:nucleoplasm"/>
    <property type="evidence" value="ECO:0007669"/>
    <property type="project" value="TreeGrafter"/>
</dbReference>
<accession>A0A3B5R490</accession>
<evidence type="ECO:0000256" key="10">
    <source>
        <dbReference type="PROSITE-ProRule" id="PRU00042"/>
    </source>
</evidence>
<feature type="domain" description="C2H2-type" evidence="12">
    <location>
        <begin position="254"/>
        <end position="281"/>
    </location>
</feature>
<dbReference type="AlphaFoldDB" id="A0A3B5R490"/>
<keyword evidence="2" id="KW-0479">Metal-binding</keyword>
<evidence type="ECO:0000259" key="12">
    <source>
        <dbReference type="PROSITE" id="PS50157"/>
    </source>
</evidence>
<feature type="domain" description="C2H2-type" evidence="12">
    <location>
        <begin position="226"/>
        <end position="253"/>
    </location>
</feature>
<evidence type="ECO:0000256" key="7">
    <source>
        <dbReference type="ARBA" id="ARBA00023125"/>
    </source>
</evidence>
<feature type="region of interest" description="Disordered" evidence="11">
    <location>
        <begin position="87"/>
        <end position="134"/>
    </location>
</feature>
<dbReference type="Pfam" id="PF00096">
    <property type="entry name" value="zf-C2H2"/>
    <property type="match status" value="7"/>
</dbReference>
<reference evidence="13" key="4">
    <citation type="submission" date="2025-09" db="UniProtKB">
        <authorList>
            <consortium name="Ensembl"/>
        </authorList>
    </citation>
    <scope>IDENTIFICATION</scope>
    <source>
        <strain evidence="13">JP 163 A</strain>
    </source>
</reference>
<dbReference type="GO" id="GO:0002682">
    <property type="term" value="P:regulation of immune system process"/>
    <property type="evidence" value="ECO:0007669"/>
    <property type="project" value="TreeGrafter"/>
</dbReference>
<feature type="domain" description="C2H2-type" evidence="12">
    <location>
        <begin position="338"/>
        <end position="365"/>
    </location>
</feature>
<dbReference type="SUPFAM" id="SSF57667">
    <property type="entry name" value="beta-beta-alpha zinc fingers"/>
    <property type="match status" value="5"/>
</dbReference>
<organism evidence="13 14">
    <name type="scientific">Xiphophorus maculatus</name>
    <name type="common">Southern platyfish</name>
    <name type="synonym">Platypoecilus maculatus</name>
    <dbReference type="NCBI Taxonomy" id="8083"/>
    <lineage>
        <taxon>Eukaryota</taxon>
        <taxon>Metazoa</taxon>
        <taxon>Chordata</taxon>
        <taxon>Craniata</taxon>
        <taxon>Vertebrata</taxon>
        <taxon>Euteleostomi</taxon>
        <taxon>Actinopterygii</taxon>
        <taxon>Neopterygii</taxon>
        <taxon>Teleostei</taxon>
        <taxon>Neoteleostei</taxon>
        <taxon>Acanthomorphata</taxon>
        <taxon>Ovalentaria</taxon>
        <taxon>Atherinomorphae</taxon>
        <taxon>Cyprinodontiformes</taxon>
        <taxon>Poeciliidae</taxon>
        <taxon>Poeciliinae</taxon>
        <taxon>Xiphophorus</taxon>
    </lineage>
</organism>
<dbReference type="FunFam" id="3.30.160.60:FF:000230">
    <property type="entry name" value="Zinc finger protein 148"/>
    <property type="match status" value="1"/>
</dbReference>
<dbReference type="PANTHER" id="PTHR24399">
    <property type="entry name" value="ZINC FINGER AND BTB DOMAIN-CONTAINING"/>
    <property type="match status" value="1"/>
</dbReference>
<evidence type="ECO:0000256" key="2">
    <source>
        <dbReference type="ARBA" id="ARBA00022723"/>
    </source>
</evidence>
<dbReference type="GO" id="GO:0008270">
    <property type="term" value="F:zinc ion binding"/>
    <property type="evidence" value="ECO:0007669"/>
    <property type="project" value="UniProtKB-KW"/>
</dbReference>
<evidence type="ECO:0000256" key="5">
    <source>
        <dbReference type="ARBA" id="ARBA00022833"/>
    </source>
</evidence>
<name>A0A3B5R490_XIPMA</name>
<proteinExistence type="predicted"/>
<feature type="domain" description="C2H2-type" evidence="12">
    <location>
        <begin position="282"/>
        <end position="309"/>
    </location>
</feature>
<dbReference type="PANTHER" id="PTHR24399:SF76">
    <property type="entry name" value="GASTRULA ZINC FINGER PROTEIN XLCGF46.1 ISOFORM X1"/>
    <property type="match status" value="1"/>
</dbReference>
<feature type="domain" description="C2H2-type" evidence="12">
    <location>
        <begin position="366"/>
        <end position="393"/>
    </location>
</feature>
<dbReference type="PROSITE" id="PS00028">
    <property type="entry name" value="ZINC_FINGER_C2H2_1"/>
    <property type="match status" value="9"/>
</dbReference>
<keyword evidence="8" id="KW-0804">Transcription</keyword>
<evidence type="ECO:0000256" key="3">
    <source>
        <dbReference type="ARBA" id="ARBA00022737"/>
    </source>
</evidence>
<sequence length="463" mass="53625">MSHLPSSSVRDHMKWAGLLGCEAVLSSMALMQASTMAAPPKKMMAPLGHAPPQRDGPDRAPQSHMILPSGMSCPPLLIRKEGEFQAPRLLDEKDMRTNEDMQQKKKNRKSVTPCKVREQEGRGGKGAGGDENGPASKVQKNFICDHCYGAFRSGYHLKRHILIHTGEKPYACAVCDMRFIQRYHLERHSLIHTGVKPFACSMCDMRFFQRYHLERHRLTHTGVKPYACSMCDMRFFQRYHLARHTLTHTGVKPYACSVCDMRFFQRHHLARHSLTHTGVKPYACSMCDMRFFQRYHLARHTLTHTGVKPYACSMCDMRFFQRYHLARHTLTHTGVKPYACTMCDMRFIQRYQLERHSLTHTGVKPYACTMCDKRFFQRYHLARHSLTHMGMRPPTLPMSLRSACSYIMKFQLSQTIDISVKVRDTFTCFFFFNSGALCVKVTYKTRTKYIISSWDVFRSGYII</sequence>
<feature type="region of interest" description="Disordered" evidence="11">
    <location>
        <begin position="41"/>
        <end position="63"/>
    </location>
</feature>
<keyword evidence="9" id="KW-0539">Nucleus</keyword>
<evidence type="ECO:0000256" key="6">
    <source>
        <dbReference type="ARBA" id="ARBA00023015"/>
    </source>
</evidence>
<evidence type="ECO:0000256" key="4">
    <source>
        <dbReference type="ARBA" id="ARBA00022771"/>
    </source>
</evidence>
<feature type="domain" description="C2H2-type" evidence="12">
    <location>
        <begin position="310"/>
        <end position="337"/>
    </location>
</feature>
<keyword evidence="3" id="KW-0677">Repeat</keyword>
<evidence type="ECO:0000256" key="1">
    <source>
        <dbReference type="ARBA" id="ARBA00004123"/>
    </source>
</evidence>
<dbReference type="SMART" id="SM00355">
    <property type="entry name" value="ZnF_C2H2"/>
    <property type="match status" value="9"/>
</dbReference>
<keyword evidence="14" id="KW-1185">Reference proteome</keyword>
<reference evidence="14" key="1">
    <citation type="submission" date="2012-01" db="EMBL/GenBank/DDBJ databases">
        <authorList>
            <person name="Walter R."/>
            <person name="Schartl M."/>
            <person name="Warren W."/>
        </authorList>
    </citation>
    <scope>NUCLEOTIDE SEQUENCE [LARGE SCALE GENOMIC DNA]</scope>
    <source>
        <strain evidence="14">JP 163 A</strain>
    </source>
</reference>
<protein>
    <submittedName>
        <fullName evidence="13">Gastrula zinc finger protein XlCGF57.1-like</fullName>
    </submittedName>
</protein>
<dbReference type="Ensembl" id="ENSXMAT00000038269.1">
    <property type="protein sequence ID" value="ENSXMAP00000038458.1"/>
    <property type="gene ID" value="ENSXMAG00000002389.2"/>
</dbReference>
<feature type="domain" description="C2H2-type" evidence="12">
    <location>
        <begin position="142"/>
        <end position="169"/>
    </location>
</feature>
<dbReference type="GeneTree" id="ENSGT00940000157046"/>
<dbReference type="PROSITE" id="PS50157">
    <property type="entry name" value="ZINC_FINGER_C2H2_2"/>
    <property type="match status" value="9"/>
</dbReference>
<feature type="domain" description="C2H2-type" evidence="12">
    <location>
        <begin position="198"/>
        <end position="225"/>
    </location>
</feature>
<reference evidence="14" key="2">
    <citation type="journal article" date="2013" name="Nat. Genet.">
        <title>The genome of the platyfish, Xiphophorus maculatus, provides insights into evolutionary adaptation and several complex traits.</title>
        <authorList>
            <person name="Schartl M."/>
            <person name="Walter R.B."/>
            <person name="Shen Y."/>
            <person name="Garcia T."/>
            <person name="Catchen J."/>
            <person name="Amores A."/>
            <person name="Braasch I."/>
            <person name="Chalopin D."/>
            <person name="Volff J.N."/>
            <person name="Lesch K.P."/>
            <person name="Bisazza A."/>
            <person name="Minx P."/>
            <person name="Hillier L."/>
            <person name="Wilson R.K."/>
            <person name="Fuerstenberg S."/>
            <person name="Boore J."/>
            <person name="Searle S."/>
            <person name="Postlethwait J.H."/>
            <person name="Warren W.C."/>
        </authorList>
    </citation>
    <scope>NUCLEOTIDE SEQUENCE [LARGE SCALE GENOMIC DNA]</scope>
    <source>
        <strain evidence="14">JP 163 A</strain>
    </source>
</reference>
<evidence type="ECO:0000256" key="8">
    <source>
        <dbReference type="ARBA" id="ARBA00023163"/>
    </source>
</evidence>
<dbReference type="Gene3D" id="3.30.160.60">
    <property type="entry name" value="Classic Zinc Finger"/>
    <property type="match status" value="9"/>
</dbReference>
<keyword evidence="7" id="KW-0238">DNA-binding</keyword>
<keyword evidence="6" id="KW-0805">Transcription regulation</keyword>
<evidence type="ECO:0000313" key="13">
    <source>
        <dbReference type="Ensembl" id="ENSXMAP00000038458.1"/>
    </source>
</evidence>
<feature type="domain" description="C2H2-type" evidence="12">
    <location>
        <begin position="170"/>
        <end position="197"/>
    </location>
</feature>